<name>A0ABP7AYG7_9ACTN</name>
<dbReference type="InterPro" id="IPR035959">
    <property type="entry name" value="RutC-like_sf"/>
</dbReference>
<dbReference type="SUPFAM" id="SSF55298">
    <property type="entry name" value="YjgF-like"/>
    <property type="match status" value="1"/>
</dbReference>
<organism evidence="1 2">
    <name type="scientific">Microlunatus ginsengisoli</name>
    <dbReference type="NCBI Taxonomy" id="363863"/>
    <lineage>
        <taxon>Bacteria</taxon>
        <taxon>Bacillati</taxon>
        <taxon>Actinomycetota</taxon>
        <taxon>Actinomycetes</taxon>
        <taxon>Propionibacteriales</taxon>
        <taxon>Propionibacteriaceae</taxon>
        <taxon>Microlunatus</taxon>
    </lineage>
</organism>
<keyword evidence="2" id="KW-1185">Reference proteome</keyword>
<proteinExistence type="predicted"/>
<dbReference type="CDD" id="cd02199">
    <property type="entry name" value="YjgF_YER057c_UK114_like_1"/>
    <property type="match status" value="1"/>
</dbReference>
<protein>
    <submittedName>
        <fullName evidence="1">RidA family protein</fullName>
    </submittedName>
</protein>
<gene>
    <name evidence="1" type="ORF">GCM10022236_51770</name>
</gene>
<evidence type="ECO:0000313" key="1">
    <source>
        <dbReference type="EMBL" id="GAA3642826.1"/>
    </source>
</evidence>
<dbReference type="InterPro" id="IPR013813">
    <property type="entry name" value="Endoribo_LPSP/chorism_mut-like"/>
</dbReference>
<dbReference type="PANTHER" id="PTHR43760">
    <property type="entry name" value="ENDORIBONUCLEASE-RELATED"/>
    <property type="match status" value="1"/>
</dbReference>
<dbReference type="PANTHER" id="PTHR43760:SF1">
    <property type="entry name" value="ENDORIBONUCLEASE L-PSP_CHORISMATE MUTASE-LIKE DOMAIN-CONTAINING PROTEIN"/>
    <property type="match status" value="1"/>
</dbReference>
<dbReference type="EMBL" id="BAABAB010000056">
    <property type="protein sequence ID" value="GAA3642826.1"/>
    <property type="molecule type" value="Genomic_DNA"/>
</dbReference>
<reference evidence="2" key="1">
    <citation type="journal article" date="2019" name="Int. J. Syst. Evol. Microbiol.">
        <title>The Global Catalogue of Microorganisms (GCM) 10K type strain sequencing project: providing services to taxonomists for standard genome sequencing and annotation.</title>
        <authorList>
            <consortium name="The Broad Institute Genomics Platform"/>
            <consortium name="The Broad Institute Genome Sequencing Center for Infectious Disease"/>
            <person name="Wu L."/>
            <person name="Ma J."/>
        </authorList>
    </citation>
    <scope>NUCLEOTIDE SEQUENCE [LARGE SCALE GENOMIC DNA]</scope>
    <source>
        <strain evidence="2">JCM 16929</strain>
    </source>
</reference>
<sequence>MTVEERLAHLGLVLPAAPAMPPGVRISFSWVRVVGARVIVSGHGAQAPDGSPQGPFGRVPDVVSLEQAQVSARAAALSVISSVQRAIGDLDRIEAWLSVSGFVNTVPGYPQTTAVLNAFSEVVHDVFGDTVGAHARTAIGVSALPLDLPVVVAAELEVAAVG</sequence>
<dbReference type="Proteomes" id="UP001501490">
    <property type="component" value="Unassembled WGS sequence"/>
</dbReference>
<accession>A0ABP7AYG7</accession>
<dbReference type="Gene3D" id="3.30.1330.40">
    <property type="entry name" value="RutC-like"/>
    <property type="match status" value="1"/>
</dbReference>
<dbReference type="RefSeq" id="WP_344810013.1">
    <property type="nucleotide sequence ID" value="NZ_BAABAB010000056.1"/>
</dbReference>
<evidence type="ECO:0000313" key="2">
    <source>
        <dbReference type="Proteomes" id="UP001501490"/>
    </source>
</evidence>
<comment type="caution">
    <text evidence="1">The sequence shown here is derived from an EMBL/GenBank/DDBJ whole genome shotgun (WGS) entry which is preliminary data.</text>
</comment>